<dbReference type="GO" id="GO:0030007">
    <property type="term" value="P:intracellular potassium ion homeostasis"/>
    <property type="evidence" value="ECO:0007669"/>
    <property type="project" value="TreeGrafter"/>
</dbReference>
<dbReference type="EMBL" id="JH431812">
    <property type="status" value="NOT_ANNOTATED_CDS"/>
    <property type="molecule type" value="Genomic_DNA"/>
</dbReference>
<evidence type="ECO:0000256" key="6">
    <source>
        <dbReference type="ARBA" id="ARBA00022989"/>
    </source>
</evidence>
<keyword evidence="9" id="KW-0739">Sodium transport</keyword>
<feature type="transmembrane region" description="Helical" evidence="13">
    <location>
        <begin position="362"/>
        <end position="385"/>
    </location>
</feature>
<keyword evidence="9" id="KW-0813">Transport</keyword>
<dbReference type="Pfam" id="PF00690">
    <property type="entry name" value="Cation_ATPase_N"/>
    <property type="match status" value="1"/>
</dbReference>
<keyword evidence="5" id="KW-0067">ATP-binding</keyword>
<dbReference type="eggNOG" id="KOG0203">
    <property type="taxonomic scope" value="Eukaryota"/>
</dbReference>
<evidence type="ECO:0000313" key="16">
    <source>
        <dbReference type="Proteomes" id="UP000014500"/>
    </source>
</evidence>
<dbReference type="GO" id="GO:1902600">
    <property type="term" value="P:proton transmembrane transport"/>
    <property type="evidence" value="ECO:0007669"/>
    <property type="project" value="TreeGrafter"/>
</dbReference>
<dbReference type="NCBIfam" id="TIGR01494">
    <property type="entry name" value="ATPase_P-type"/>
    <property type="match status" value="1"/>
</dbReference>
<name>T1J2X5_STRMM</name>
<dbReference type="Gene3D" id="1.20.1110.10">
    <property type="entry name" value="Calcium-transporting ATPase, transmembrane domain"/>
    <property type="match status" value="1"/>
</dbReference>
<dbReference type="PANTHER" id="PTHR43294:SF13">
    <property type="entry name" value="SODIUM_POTASSIUM-TRANSPORTING ATPASE SUBUNIT ALPHA"/>
    <property type="match status" value="1"/>
</dbReference>
<reference evidence="16" key="1">
    <citation type="submission" date="2011-05" db="EMBL/GenBank/DDBJ databases">
        <authorList>
            <person name="Richards S.R."/>
            <person name="Qu J."/>
            <person name="Jiang H."/>
            <person name="Jhangiani S.N."/>
            <person name="Agravi P."/>
            <person name="Goodspeed R."/>
            <person name="Gross S."/>
            <person name="Mandapat C."/>
            <person name="Jackson L."/>
            <person name="Mathew T."/>
            <person name="Pu L."/>
            <person name="Thornton R."/>
            <person name="Saada N."/>
            <person name="Wilczek-Boney K.B."/>
            <person name="Lee S."/>
            <person name="Kovar C."/>
            <person name="Wu Y."/>
            <person name="Scherer S.E."/>
            <person name="Worley K.C."/>
            <person name="Muzny D.M."/>
            <person name="Gibbs R."/>
        </authorList>
    </citation>
    <scope>NUCLEOTIDE SEQUENCE</scope>
    <source>
        <strain evidence="16">Brora</strain>
    </source>
</reference>
<evidence type="ECO:0000256" key="1">
    <source>
        <dbReference type="ARBA" id="ARBA00004651"/>
    </source>
</evidence>
<evidence type="ECO:0000256" key="8">
    <source>
        <dbReference type="ARBA" id="ARBA00023136"/>
    </source>
</evidence>
<dbReference type="InterPro" id="IPR008250">
    <property type="entry name" value="ATPase_P-typ_transduc_dom_A_sf"/>
</dbReference>
<evidence type="ECO:0000256" key="4">
    <source>
        <dbReference type="ARBA" id="ARBA00022741"/>
    </source>
</evidence>
<comment type="subcellular location">
    <subcellularLocation>
        <location evidence="1">Cell membrane</location>
        <topology evidence="1">Multi-pass membrane protein</topology>
    </subcellularLocation>
</comment>
<feature type="domain" description="Cation-transporting P-type ATPase N-terminal" evidence="14">
    <location>
        <begin position="83"/>
        <end position="157"/>
    </location>
</feature>
<protein>
    <recommendedName>
        <fullName evidence="14">Cation-transporting P-type ATPase N-terminal domain-containing protein</fullName>
    </recommendedName>
</protein>
<dbReference type="GO" id="GO:0005886">
    <property type="term" value="C:plasma membrane"/>
    <property type="evidence" value="ECO:0007669"/>
    <property type="project" value="UniProtKB-SubCell"/>
</dbReference>
<dbReference type="SUPFAM" id="SSF81665">
    <property type="entry name" value="Calcium ATPase, transmembrane domain M"/>
    <property type="match status" value="1"/>
</dbReference>
<keyword evidence="3 13" id="KW-0812">Transmembrane</keyword>
<dbReference type="SUPFAM" id="SSF81660">
    <property type="entry name" value="Metal cation-transporting ATPase, ATP-binding domain N"/>
    <property type="match status" value="1"/>
</dbReference>
<dbReference type="GO" id="GO:0036376">
    <property type="term" value="P:sodium ion export across plasma membrane"/>
    <property type="evidence" value="ECO:0007669"/>
    <property type="project" value="TreeGrafter"/>
</dbReference>
<feature type="compositionally biased region" description="Basic and acidic residues" evidence="12">
    <location>
        <begin position="40"/>
        <end position="49"/>
    </location>
</feature>
<evidence type="ECO:0000256" key="10">
    <source>
        <dbReference type="ARBA" id="ARBA00037422"/>
    </source>
</evidence>
<dbReference type="Gene3D" id="3.40.1110.10">
    <property type="entry name" value="Calcium-transporting ATPase, cytoplasmic domain N"/>
    <property type="match status" value="1"/>
</dbReference>
<dbReference type="Pfam" id="PF13246">
    <property type="entry name" value="Cation_ATPase"/>
    <property type="match status" value="1"/>
</dbReference>
<dbReference type="SMART" id="SM00831">
    <property type="entry name" value="Cation_ATPase_N"/>
    <property type="match status" value="1"/>
</dbReference>
<dbReference type="InterPro" id="IPR004014">
    <property type="entry name" value="ATPase_P-typ_cation-transptr_N"/>
</dbReference>
<dbReference type="Gene3D" id="2.70.150.10">
    <property type="entry name" value="Calcium-transporting ATPase, cytoplasmic transduction domain A"/>
    <property type="match status" value="1"/>
</dbReference>
<dbReference type="Proteomes" id="UP000014500">
    <property type="component" value="Unassembled WGS sequence"/>
</dbReference>
<reference evidence="15" key="2">
    <citation type="submission" date="2015-02" db="UniProtKB">
        <authorList>
            <consortium name="EnsemblMetazoa"/>
        </authorList>
    </citation>
    <scope>IDENTIFICATION</scope>
</reference>
<dbReference type="PANTHER" id="PTHR43294">
    <property type="entry name" value="SODIUM/POTASSIUM-TRANSPORTING ATPASE SUBUNIT ALPHA"/>
    <property type="match status" value="1"/>
</dbReference>
<keyword evidence="8 13" id="KW-0472">Membrane</keyword>
<dbReference type="InterPro" id="IPR059000">
    <property type="entry name" value="ATPase_P-type_domA"/>
</dbReference>
<feature type="transmembrane region" description="Helical" evidence="13">
    <location>
        <begin position="171"/>
        <end position="190"/>
    </location>
</feature>
<dbReference type="InterPro" id="IPR023299">
    <property type="entry name" value="ATPase_P-typ_cyto_dom_N"/>
</dbReference>
<accession>T1J2X5</accession>
<dbReference type="Gene3D" id="3.40.50.1000">
    <property type="entry name" value="HAD superfamily/HAD-like"/>
    <property type="match status" value="1"/>
</dbReference>
<dbReference type="SUPFAM" id="SSF56784">
    <property type="entry name" value="HAD-like"/>
    <property type="match status" value="1"/>
</dbReference>
<dbReference type="InterPro" id="IPR050510">
    <property type="entry name" value="Cation_transp_ATPase_P-type"/>
</dbReference>
<evidence type="ECO:0000313" key="15">
    <source>
        <dbReference type="EnsemblMetazoa" id="SMAR007927-PA"/>
    </source>
</evidence>
<evidence type="ECO:0000256" key="2">
    <source>
        <dbReference type="ARBA" id="ARBA00022475"/>
    </source>
</evidence>
<dbReference type="PRINTS" id="PR00119">
    <property type="entry name" value="CATATPASE"/>
</dbReference>
<dbReference type="HOGENOM" id="CLU_002360_4_3_1"/>
<dbReference type="GO" id="GO:0005391">
    <property type="term" value="F:P-type sodium:potassium-exchanging transporter activity"/>
    <property type="evidence" value="ECO:0007669"/>
    <property type="project" value="TreeGrafter"/>
</dbReference>
<dbReference type="GO" id="GO:0005524">
    <property type="term" value="F:ATP binding"/>
    <property type="evidence" value="ECO:0007669"/>
    <property type="project" value="UniProtKB-KW"/>
</dbReference>
<evidence type="ECO:0000256" key="3">
    <source>
        <dbReference type="ARBA" id="ARBA00022692"/>
    </source>
</evidence>
<organism evidence="15 16">
    <name type="scientific">Strigamia maritima</name>
    <name type="common">European centipede</name>
    <name type="synonym">Geophilus maritimus</name>
    <dbReference type="NCBI Taxonomy" id="126957"/>
    <lineage>
        <taxon>Eukaryota</taxon>
        <taxon>Metazoa</taxon>
        <taxon>Ecdysozoa</taxon>
        <taxon>Arthropoda</taxon>
        <taxon>Myriapoda</taxon>
        <taxon>Chilopoda</taxon>
        <taxon>Pleurostigmophora</taxon>
        <taxon>Geophilomorpha</taxon>
        <taxon>Linotaeniidae</taxon>
        <taxon>Strigamia</taxon>
    </lineage>
</organism>
<comment type="function">
    <text evidence="10">This is the catalytic component of the active enzyme, which catalyzes the hydrolysis of ATP coupled with the exchange of sodium and potassium ions across the plasma membrane. This action creates the electrochemical gradient of sodium and potassium ions, providing the energy for active transport of various nutrients.</text>
</comment>
<feature type="transmembrane region" description="Helical" evidence="13">
    <location>
        <begin position="335"/>
        <end position="356"/>
    </location>
</feature>
<dbReference type="STRING" id="126957.T1J2X5"/>
<evidence type="ECO:0000259" key="14">
    <source>
        <dbReference type="SMART" id="SM00831"/>
    </source>
</evidence>
<evidence type="ECO:0000256" key="5">
    <source>
        <dbReference type="ARBA" id="ARBA00022840"/>
    </source>
</evidence>
<dbReference type="GO" id="GO:0006883">
    <property type="term" value="P:intracellular sodium ion homeostasis"/>
    <property type="evidence" value="ECO:0007669"/>
    <property type="project" value="TreeGrafter"/>
</dbReference>
<proteinExistence type="predicted"/>
<keyword evidence="9" id="KW-0406">Ion transport</keyword>
<evidence type="ECO:0000256" key="13">
    <source>
        <dbReference type="SAM" id="Phobius"/>
    </source>
</evidence>
<evidence type="ECO:0000256" key="7">
    <source>
        <dbReference type="ARBA" id="ARBA00023053"/>
    </source>
</evidence>
<dbReference type="EnsemblMetazoa" id="SMAR007927-RA">
    <property type="protein sequence ID" value="SMAR007927-PA"/>
    <property type="gene ID" value="SMAR007927"/>
</dbReference>
<feature type="transmembrane region" description="Helical" evidence="13">
    <location>
        <begin position="137"/>
        <end position="159"/>
    </location>
</feature>
<keyword evidence="2" id="KW-1003">Cell membrane</keyword>
<dbReference type="PRINTS" id="PR00121">
    <property type="entry name" value="NAKATPASE"/>
</dbReference>
<evidence type="ECO:0000256" key="9">
    <source>
        <dbReference type="ARBA" id="ARBA00023201"/>
    </source>
</evidence>
<feature type="region of interest" description="Disordered" evidence="12">
    <location>
        <begin position="17"/>
        <end position="64"/>
    </location>
</feature>
<dbReference type="GO" id="GO:1990573">
    <property type="term" value="P:potassium ion import across plasma membrane"/>
    <property type="evidence" value="ECO:0007669"/>
    <property type="project" value="TreeGrafter"/>
</dbReference>
<dbReference type="AlphaFoldDB" id="T1J2X5"/>
<evidence type="ECO:0000256" key="12">
    <source>
        <dbReference type="SAM" id="MobiDB-lite"/>
    </source>
</evidence>
<dbReference type="SUPFAM" id="SSF81653">
    <property type="entry name" value="Calcium ATPase, transduction domain A"/>
    <property type="match status" value="1"/>
</dbReference>
<dbReference type="InterPro" id="IPR036412">
    <property type="entry name" value="HAD-like_sf"/>
</dbReference>
<sequence length="680" mass="76110">PIKFRILVEKWPLPSHKKKRQLDERTDSYRVAVSPSFVPDDGRTFDGRPKSRRRRPASTTKSNKSLASIAEEVDMIKAQIDMDEHFIPLDELYSRYATHPSMGLTVPRVQEVQNMYGPNSRFTPTGTPEWVRLLKNIFGGFSVILWAGCCLSLITYSIQTDIMESAPFENLVLGILLGIIAIVTGLYSFYQEMKAEVLIQRFRAVVPEFCSVIREGRWQIIPTYDLAMGDVVEVKAGERIPADIRIIHAHNFKVDQSSMSGDLEPQTKSAEFTSNNPLETLNIGFCDTYATEGYCRGVVIRTGNMTISASLSHFTVSLQESDIFLTDEVTWWMQFFMLVATTVATLMFIHAFITGFHWLDSMIFLVGVLIAIIPEGLVAVVTICLTLTAKRLYNKNCLVKTMSCVEKIGAASVILTDRTGILTQNLPMVSHMWIDGRMVDANETENQTGSAFGSLRRIAMLCNQAETDENGRFVGESDEVALLNYMGDPFEMRQRNRKVCEIPFNRNGKFHVSIHESNKAGESGYFLLMKGSPEEIIQRCSTIVQSGKEWQLDDKTRDSLTAAFIEMASMGEKVISFCDYKLPPQKFPPGYPFDADEVNFPMSNLRFLGLVSLSDPLRPPVPDAIARCRSAGVRVIMITGDHPIAAQATARACGLFAVDSWTIEDIANSKNISLEAVDPR</sequence>
<keyword evidence="4" id="KW-0547">Nucleotide-binding</keyword>
<dbReference type="InterPro" id="IPR001757">
    <property type="entry name" value="P_typ_ATPase"/>
</dbReference>
<dbReference type="GO" id="GO:0016887">
    <property type="term" value="F:ATP hydrolysis activity"/>
    <property type="evidence" value="ECO:0007669"/>
    <property type="project" value="InterPro"/>
</dbReference>
<keyword evidence="6 13" id="KW-1133">Transmembrane helix</keyword>
<dbReference type="Pfam" id="PF00122">
    <property type="entry name" value="E1-E2_ATPase"/>
    <property type="match status" value="1"/>
</dbReference>
<keyword evidence="16" id="KW-1185">Reference proteome</keyword>
<comment type="subunit">
    <text evidence="11">The sodium/potassium-transporting ATPase is composed of a catalytic alpha subunit, an auxiliary non-catalytic beta subunit and an additional regulatory subunit.</text>
</comment>
<dbReference type="InterPro" id="IPR023298">
    <property type="entry name" value="ATPase_P-typ_TM_dom_sf"/>
</dbReference>
<dbReference type="PhylomeDB" id="T1J2X5"/>
<evidence type="ECO:0000256" key="11">
    <source>
        <dbReference type="ARBA" id="ARBA00038795"/>
    </source>
</evidence>
<keyword evidence="7" id="KW-0915">Sodium</keyword>
<dbReference type="InterPro" id="IPR023214">
    <property type="entry name" value="HAD_sf"/>
</dbReference>